<dbReference type="GeneTree" id="ENSGT00390000018436"/>
<keyword evidence="2" id="KW-0964">Secreted</keyword>
<dbReference type="PROSITE" id="PS00018">
    <property type="entry name" value="EF_HAND_1"/>
    <property type="match status" value="1"/>
</dbReference>
<evidence type="ECO:0000256" key="2">
    <source>
        <dbReference type="ARBA" id="ARBA00022525"/>
    </source>
</evidence>
<comment type="caution">
    <text evidence="9">Lacks conserved residue(s) required for the propagation of feature annotation.</text>
</comment>
<dbReference type="GO" id="GO:0030198">
    <property type="term" value="P:extracellular matrix organization"/>
    <property type="evidence" value="ECO:0007669"/>
    <property type="project" value="TreeGrafter"/>
</dbReference>
<reference evidence="13" key="1">
    <citation type="submission" date="2011-08" db="EMBL/GenBank/DDBJ databases">
        <title>The draft genome of Latimeria chalumnae.</title>
        <authorList>
            <person name="Di Palma F."/>
            <person name="Alfoldi J."/>
            <person name="Johnson J."/>
            <person name="Berlin A."/>
            <person name="Gnerre S."/>
            <person name="Jaffe D."/>
            <person name="MacCallum I."/>
            <person name="Young S."/>
            <person name="Walker B.J."/>
            <person name="Lander E."/>
            <person name="Lindblad-Toh K."/>
        </authorList>
    </citation>
    <scope>NUCLEOTIDE SEQUENCE [LARGE SCALE GENOMIC DNA]</scope>
    <source>
        <strain evidence="13">Wild caught</strain>
    </source>
</reference>
<accession>H3BHA0</accession>
<keyword evidence="13" id="KW-1185">Reference proteome</keyword>
<dbReference type="InterPro" id="IPR011992">
    <property type="entry name" value="EF-hand-dom_pair"/>
</dbReference>
<dbReference type="Pfam" id="PF07648">
    <property type="entry name" value="Kazal_2"/>
    <property type="match status" value="1"/>
</dbReference>
<dbReference type="Bgee" id="ENSLACG00000018691">
    <property type="expression patterns" value="Expressed in post-anal tail muscle and 1 other cell type or tissue"/>
</dbReference>
<evidence type="ECO:0000256" key="5">
    <source>
        <dbReference type="ARBA" id="ARBA00022737"/>
    </source>
</evidence>
<feature type="domain" description="Kazal-like" evidence="11">
    <location>
        <begin position="20"/>
        <end position="72"/>
    </location>
</feature>
<dbReference type="eggNOG" id="KOG4578">
    <property type="taxonomic scope" value="Eukaryota"/>
</dbReference>
<dbReference type="GO" id="GO:0005615">
    <property type="term" value="C:extracellular space"/>
    <property type="evidence" value="ECO:0007669"/>
    <property type="project" value="TreeGrafter"/>
</dbReference>
<dbReference type="GO" id="GO:0050840">
    <property type="term" value="F:extracellular matrix binding"/>
    <property type="evidence" value="ECO:0007669"/>
    <property type="project" value="TreeGrafter"/>
</dbReference>
<dbReference type="CDD" id="cd00104">
    <property type="entry name" value="KAZAL_FS"/>
    <property type="match status" value="1"/>
</dbReference>
<protein>
    <recommendedName>
        <fullName evidence="14">SPARC related modular calcium binding 1</fullName>
    </recommendedName>
</protein>
<dbReference type="InterPro" id="IPR000716">
    <property type="entry name" value="Thyroglobulin_1"/>
</dbReference>
<dbReference type="EMBL" id="AFYH01010209">
    <property type="status" value="NOT_ANNOTATED_CDS"/>
    <property type="molecule type" value="Genomic_DNA"/>
</dbReference>
<feature type="disulfide bond" evidence="9">
    <location>
        <begin position="121"/>
        <end position="141"/>
    </location>
</feature>
<reference evidence="12" key="3">
    <citation type="submission" date="2025-09" db="UniProtKB">
        <authorList>
            <consortium name="Ensembl"/>
        </authorList>
    </citation>
    <scope>IDENTIFICATION</scope>
</reference>
<dbReference type="EMBL" id="AFYH01010208">
    <property type="status" value="NOT_ANNOTATED_CDS"/>
    <property type="molecule type" value="Genomic_DNA"/>
</dbReference>
<sequence length="426" mass="48518">MFHVLASAFRFDRSPFLISENDRLHCYFDCPRERHKPVCGSDGKLYKSHCIFQRAKCRDSGLEALPRAHCNEKSLSRCQDDRAHALAQAKRQVDSIYIPECNEDGSFLQVQCHKQTGYCWCSTPEGKPVSGTSVLNQTPNCTGTCHSVLLTSPFSFNNRGKKSDSRSKTPLLSSFPVFRRDEMTAPPFWITILFNKESKVNRTIKRTPESPPSCEHERRDAIDEAQLHQHEGTFIPECEADGRYKIVQCHQATGYCWCVRIETGRPIPGTSTRNFLPDCTTDMGLQNTELGTLFRDRALPGCPGAKKTEFLSNLLKALASDMMQSRAVPFAFRRTKGGQLRSPDGSPGPTLEERAVRWHFVRLDKDFSNNINEREIRPLKVYMKKNARPKRCVRKFVDYCDLNSDRVISLQELKGCLGLRNEGREK</sequence>
<dbReference type="EMBL" id="AFYH01010212">
    <property type="status" value="NOT_ANNOTATED_CDS"/>
    <property type="molecule type" value="Genomic_DNA"/>
</dbReference>
<keyword evidence="4" id="KW-0732">Signal</keyword>
<evidence type="ECO:0000259" key="11">
    <source>
        <dbReference type="PROSITE" id="PS51465"/>
    </source>
</evidence>
<dbReference type="InParanoid" id="H3BHA0"/>
<dbReference type="SMART" id="SM00211">
    <property type="entry name" value="TY"/>
    <property type="match status" value="2"/>
</dbReference>
<dbReference type="InterPro" id="IPR036857">
    <property type="entry name" value="Thyroglobulin_1_sf"/>
</dbReference>
<keyword evidence="7 9" id="KW-1015">Disulfide bond</keyword>
<dbReference type="CDD" id="cd00191">
    <property type="entry name" value="TY"/>
    <property type="match status" value="2"/>
</dbReference>
<dbReference type="Pfam" id="PF00086">
    <property type="entry name" value="Thyroglobulin_1"/>
    <property type="match status" value="2"/>
</dbReference>
<dbReference type="Gene3D" id="4.10.800.10">
    <property type="entry name" value="Thyroglobulin type-1"/>
    <property type="match status" value="2"/>
</dbReference>
<dbReference type="Gene3D" id="1.10.238.10">
    <property type="entry name" value="EF-hand"/>
    <property type="match status" value="1"/>
</dbReference>
<evidence type="ECO:0000256" key="9">
    <source>
        <dbReference type="PROSITE-ProRule" id="PRU00500"/>
    </source>
</evidence>
<organism evidence="12 13">
    <name type="scientific">Latimeria chalumnae</name>
    <name type="common">Coelacanth</name>
    <dbReference type="NCBI Taxonomy" id="7897"/>
    <lineage>
        <taxon>Eukaryota</taxon>
        <taxon>Metazoa</taxon>
        <taxon>Chordata</taxon>
        <taxon>Craniata</taxon>
        <taxon>Vertebrata</taxon>
        <taxon>Euteleostomi</taxon>
        <taxon>Coelacanthiformes</taxon>
        <taxon>Coelacanthidae</taxon>
        <taxon>Latimeria</taxon>
    </lineage>
</organism>
<dbReference type="Pfam" id="PF10591">
    <property type="entry name" value="SPARC_Ca_bdg"/>
    <property type="match status" value="1"/>
</dbReference>
<keyword evidence="3" id="KW-0479">Metal-binding</keyword>
<feature type="domain" description="Thyroglobulin type-1" evidence="10">
    <location>
        <begin position="75"/>
        <end position="141"/>
    </location>
</feature>
<dbReference type="FunFam" id="4.10.800.10:FF:000004">
    <property type="entry name" value="SPARC-related modular calcium-binding protein 1"/>
    <property type="match status" value="1"/>
</dbReference>
<name>H3BHA0_LATCH</name>
<dbReference type="InterPro" id="IPR051950">
    <property type="entry name" value="Dev_reg/Prot_inhib"/>
</dbReference>
<dbReference type="InterPro" id="IPR002350">
    <property type="entry name" value="Kazal_dom"/>
</dbReference>
<keyword evidence="6" id="KW-0106">Calcium</keyword>
<feature type="domain" description="Thyroglobulin type-1" evidence="10">
    <location>
        <begin position="211"/>
        <end position="279"/>
    </location>
</feature>
<dbReference type="InterPro" id="IPR036058">
    <property type="entry name" value="Kazal_dom_sf"/>
</dbReference>
<feature type="disulfide bond" evidence="9">
    <location>
        <begin position="112"/>
        <end position="119"/>
    </location>
</feature>
<evidence type="ECO:0000313" key="13">
    <source>
        <dbReference type="Proteomes" id="UP000008672"/>
    </source>
</evidence>
<dbReference type="GO" id="GO:0005509">
    <property type="term" value="F:calcium ion binding"/>
    <property type="evidence" value="ECO:0007669"/>
    <property type="project" value="InterPro"/>
</dbReference>
<dbReference type="PANTHER" id="PTHR12352:SF13">
    <property type="entry name" value="SPARC-RELATED MODULAR CALCIUM-BINDING PROTEIN 1"/>
    <property type="match status" value="1"/>
</dbReference>
<dbReference type="EMBL" id="AFYH01010210">
    <property type="status" value="NOT_ANNOTATED_CDS"/>
    <property type="molecule type" value="Genomic_DNA"/>
</dbReference>
<dbReference type="PANTHER" id="PTHR12352">
    <property type="entry name" value="SECRETED MODULAR CALCIUM-BINDING PROTEIN"/>
    <property type="match status" value="1"/>
</dbReference>
<evidence type="ECO:0000313" key="12">
    <source>
        <dbReference type="Ensembl" id="ENSLACP00000021271.1"/>
    </source>
</evidence>
<evidence type="ECO:0000256" key="4">
    <source>
        <dbReference type="ARBA" id="ARBA00022729"/>
    </source>
</evidence>
<dbReference type="AlphaFoldDB" id="H3BHA0"/>
<dbReference type="GO" id="GO:0005604">
    <property type="term" value="C:basement membrane"/>
    <property type="evidence" value="ECO:0007669"/>
    <property type="project" value="TreeGrafter"/>
</dbReference>
<dbReference type="FunCoup" id="H3BHA0">
    <property type="interactions" value="600"/>
</dbReference>
<dbReference type="Proteomes" id="UP000008672">
    <property type="component" value="Unassembled WGS sequence"/>
</dbReference>
<evidence type="ECO:0000259" key="10">
    <source>
        <dbReference type="PROSITE" id="PS51162"/>
    </source>
</evidence>
<proteinExistence type="predicted"/>
<dbReference type="Ensembl" id="ENSLACT00000021412.1">
    <property type="protein sequence ID" value="ENSLACP00000021271.1"/>
    <property type="gene ID" value="ENSLACG00000018691.1"/>
</dbReference>
<keyword evidence="5" id="KW-0677">Repeat</keyword>
<dbReference type="EMBL" id="AFYH01010211">
    <property type="status" value="NOT_ANNOTATED_CDS"/>
    <property type="molecule type" value="Genomic_DNA"/>
</dbReference>
<dbReference type="EMBL" id="AFYH01010207">
    <property type="status" value="NOT_ANNOTATED_CDS"/>
    <property type="molecule type" value="Genomic_DNA"/>
</dbReference>
<dbReference type="PROSITE" id="PS51162">
    <property type="entry name" value="THYROGLOBULIN_1_2"/>
    <property type="match status" value="2"/>
</dbReference>
<evidence type="ECO:0000256" key="6">
    <source>
        <dbReference type="ARBA" id="ARBA00022837"/>
    </source>
</evidence>
<comment type="subcellular location">
    <subcellularLocation>
        <location evidence="1">Secreted</location>
        <location evidence="1">Extracellular space</location>
        <location evidence="1">Extracellular matrix</location>
    </subcellularLocation>
</comment>
<dbReference type="SMART" id="SM00280">
    <property type="entry name" value="KAZAL"/>
    <property type="match status" value="1"/>
</dbReference>
<dbReference type="OMA" id="KRMGPNP"/>
<evidence type="ECO:0000256" key="7">
    <source>
        <dbReference type="ARBA" id="ARBA00023157"/>
    </source>
</evidence>
<keyword evidence="8" id="KW-0325">Glycoprotein</keyword>
<evidence type="ECO:0000256" key="3">
    <source>
        <dbReference type="ARBA" id="ARBA00022723"/>
    </source>
</evidence>
<evidence type="ECO:0000256" key="1">
    <source>
        <dbReference type="ARBA" id="ARBA00004498"/>
    </source>
</evidence>
<dbReference type="Gene3D" id="3.30.60.30">
    <property type="match status" value="1"/>
</dbReference>
<feature type="disulfide bond" evidence="9">
    <location>
        <begin position="249"/>
        <end position="256"/>
    </location>
</feature>
<dbReference type="PROSITE" id="PS51465">
    <property type="entry name" value="KAZAL_2"/>
    <property type="match status" value="1"/>
</dbReference>
<reference evidence="12" key="2">
    <citation type="submission" date="2025-08" db="UniProtKB">
        <authorList>
            <consortium name="Ensembl"/>
        </authorList>
    </citation>
    <scope>IDENTIFICATION</scope>
</reference>
<dbReference type="InterPro" id="IPR018247">
    <property type="entry name" value="EF_Hand_1_Ca_BS"/>
</dbReference>
<dbReference type="HOGENOM" id="CLU_023483_0_0_1"/>
<dbReference type="InterPro" id="IPR019577">
    <property type="entry name" value="SPARC/Testican_Ca-bd-dom"/>
</dbReference>
<evidence type="ECO:0008006" key="14">
    <source>
        <dbReference type="Google" id="ProtNLM"/>
    </source>
</evidence>
<dbReference type="PROSITE" id="PS00484">
    <property type="entry name" value="THYROGLOBULIN_1_1"/>
    <property type="match status" value="1"/>
</dbReference>
<dbReference type="GO" id="GO:0008201">
    <property type="term" value="F:heparin binding"/>
    <property type="evidence" value="ECO:0007669"/>
    <property type="project" value="TreeGrafter"/>
</dbReference>
<dbReference type="STRING" id="7897.ENSLACP00000021271"/>
<dbReference type="SUPFAM" id="SSF100895">
    <property type="entry name" value="Kazal-type serine protease inhibitors"/>
    <property type="match status" value="1"/>
</dbReference>
<dbReference type="SUPFAM" id="SSF47473">
    <property type="entry name" value="EF-hand"/>
    <property type="match status" value="1"/>
</dbReference>
<dbReference type="SUPFAM" id="SSF57610">
    <property type="entry name" value="Thyroglobulin type-1 domain"/>
    <property type="match status" value="2"/>
</dbReference>
<evidence type="ECO:0000256" key="8">
    <source>
        <dbReference type="ARBA" id="ARBA00023180"/>
    </source>
</evidence>